<gene>
    <name evidence="3" type="ORF">EUX55_07905</name>
</gene>
<accession>A0A502JBY7</accession>
<dbReference type="EMBL" id="SDPK01000045">
    <property type="protein sequence ID" value="TPG96405.1"/>
    <property type="molecule type" value="Genomic_DNA"/>
</dbReference>
<dbReference type="Proteomes" id="UP000317926">
    <property type="component" value="Unassembled WGS sequence"/>
</dbReference>
<evidence type="ECO:0000313" key="3">
    <source>
        <dbReference type="EMBL" id="TPG96405.1"/>
    </source>
</evidence>
<dbReference type="InterPro" id="IPR011089">
    <property type="entry name" value="GmrSD_C"/>
</dbReference>
<dbReference type="Pfam" id="PF07510">
    <property type="entry name" value="GmrSD_C"/>
    <property type="match status" value="1"/>
</dbReference>
<name>A0A502JBY7_HAEHA</name>
<feature type="domain" description="GmrSD restriction endonucleases N-terminal" evidence="1">
    <location>
        <begin position="10"/>
        <end position="245"/>
    </location>
</feature>
<reference evidence="3 4" key="1">
    <citation type="submission" date="2019-01" db="EMBL/GenBank/DDBJ databases">
        <title>Comparative genomic analysis identifies haemin-independent Haemophilus haemolyticus: a formal re-classification of Haemophilus intermedius.</title>
        <authorList>
            <person name="Harris T.M."/>
            <person name="Price E.P."/>
            <person name="Sarovich D.S."/>
            <person name="Norskov-Lauritsen N."/>
            <person name="Beissbarth J."/>
            <person name="Chang A.B."/>
            <person name="Smith-Vaughan H.C."/>
        </authorList>
    </citation>
    <scope>NUCLEOTIDE SEQUENCE [LARGE SCALE GENOMIC DNA]</scope>
    <source>
        <strain evidence="3 4">PN24</strain>
    </source>
</reference>
<dbReference type="PANTHER" id="PTHR35149:SF2">
    <property type="entry name" value="DUF262 DOMAIN-CONTAINING PROTEIN"/>
    <property type="match status" value="1"/>
</dbReference>
<feature type="domain" description="GmrSD restriction endonucleases C-terminal" evidence="2">
    <location>
        <begin position="450"/>
        <end position="576"/>
    </location>
</feature>
<comment type="caution">
    <text evidence="3">The sequence shown here is derived from an EMBL/GenBank/DDBJ whole genome shotgun (WGS) entry which is preliminary data.</text>
</comment>
<sequence length="588" mass="69543">MQFSAYPRNIRDILSLPRQHIIPRYQREYSWEKDEQVSEFWEDLLKQINFDATPITVKDYFIGSLVLIGDDSKDTTFYVIDGQQRITTITILLSVLCEIGKELHQQTNIDEYKVFSNVCYTFIEGTNNETLSKFFKLDNETPKPFFQKKILYINKDTEINPDTIEEKKLNEAYIFFYEEIKKKLSTDDFKNSQIDFLRAIFNQVMRLQTVYITVDNRENAQTIFETLNTKGKDLEPIDLIKNKIFEILSDEHPTDLAKEYWDGIKNNLNSREEHVNLSEFFYHFWISKYEATPNHKIYDSFINSSIEKTKDGLKNFLQELLDASETYIQIISPQEEDWKQQEEKKLLNSLRILSLFSKTNNLKIPRTFLLAALTKYKEKNINIHELSSTLRKIALFHLIFSAITSTRLSGLEKTYSKFARDIFIIKDKKRGKEILTIVNERLKTKLHDISYADFEKKFIDIKFSNKVTKDKRLIQLIFSIIEDEILKNTQELQTNLISLEHIHSQQRDTSWSHNIGNIIPLSKELNEECKDYTLKAKIPILKKSELKQVEIFCEKFKNINEWTEELTNERAKELANTIFEYVNNTLNN</sequence>
<organism evidence="3 4">
    <name type="scientific">Haemophilus haemolyticus</name>
    <dbReference type="NCBI Taxonomy" id="726"/>
    <lineage>
        <taxon>Bacteria</taxon>
        <taxon>Pseudomonadati</taxon>
        <taxon>Pseudomonadota</taxon>
        <taxon>Gammaproteobacteria</taxon>
        <taxon>Pasteurellales</taxon>
        <taxon>Pasteurellaceae</taxon>
        <taxon>Haemophilus</taxon>
    </lineage>
</organism>
<dbReference type="InterPro" id="IPR004919">
    <property type="entry name" value="GmrSD_N"/>
</dbReference>
<dbReference type="RefSeq" id="WP_140520378.1">
    <property type="nucleotide sequence ID" value="NZ_JACBKC010000045.1"/>
</dbReference>
<evidence type="ECO:0000313" key="4">
    <source>
        <dbReference type="Proteomes" id="UP000317926"/>
    </source>
</evidence>
<evidence type="ECO:0000259" key="2">
    <source>
        <dbReference type="Pfam" id="PF07510"/>
    </source>
</evidence>
<dbReference type="Pfam" id="PF03235">
    <property type="entry name" value="GmrSD_N"/>
    <property type="match status" value="1"/>
</dbReference>
<evidence type="ECO:0000259" key="1">
    <source>
        <dbReference type="Pfam" id="PF03235"/>
    </source>
</evidence>
<proteinExistence type="predicted"/>
<protein>
    <submittedName>
        <fullName evidence="3">DUF262 domain-containing protein</fullName>
    </submittedName>
</protein>
<dbReference type="PANTHER" id="PTHR35149">
    <property type="entry name" value="SLL5132 PROTEIN"/>
    <property type="match status" value="1"/>
</dbReference>
<dbReference type="AlphaFoldDB" id="A0A502JBY7"/>